<accession>A0A2P2QRK8</accession>
<sequence length="49" mass="5883">MKFHMHPCHDHFPFSVIILTIKKIKRQYKHMKGRSYCSIVKTTKIITLP</sequence>
<protein>
    <submittedName>
        <fullName evidence="1">Uncharacterized protein</fullName>
    </submittedName>
</protein>
<dbReference type="AlphaFoldDB" id="A0A2P2QRK8"/>
<name>A0A2P2QRK8_RHIMU</name>
<proteinExistence type="predicted"/>
<dbReference type="EMBL" id="GGEC01089094">
    <property type="protein sequence ID" value="MBX69578.1"/>
    <property type="molecule type" value="Transcribed_RNA"/>
</dbReference>
<evidence type="ECO:0000313" key="1">
    <source>
        <dbReference type="EMBL" id="MBX69578.1"/>
    </source>
</evidence>
<organism evidence="1">
    <name type="scientific">Rhizophora mucronata</name>
    <name type="common">Asiatic mangrove</name>
    <dbReference type="NCBI Taxonomy" id="61149"/>
    <lineage>
        <taxon>Eukaryota</taxon>
        <taxon>Viridiplantae</taxon>
        <taxon>Streptophyta</taxon>
        <taxon>Embryophyta</taxon>
        <taxon>Tracheophyta</taxon>
        <taxon>Spermatophyta</taxon>
        <taxon>Magnoliopsida</taxon>
        <taxon>eudicotyledons</taxon>
        <taxon>Gunneridae</taxon>
        <taxon>Pentapetalae</taxon>
        <taxon>rosids</taxon>
        <taxon>fabids</taxon>
        <taxon>Malpighiales</taxon>
        <taxon>Rhizophoraceae</taxon>
        <taxon>Rhizophora</taxon>
    </lineage>
</organism>
<reference evidence="1" key="1">
    <citation type="submission" date="2018-02" db="EMBL/GenBank/DDBJ databases">
        <title>Rhizophora mucronata_Transcriptome.</title>
        <authorList>
            <person name="Meera S.P."/>
            <person name="Sreeshan A."/>
            <person name="Augustine A."/>
        </authorList>
    </citation>
    <scope>NUCLEOTIDE SEQUENCE</scope>
    <source>
        <tissue evidence="1">Leaf</tissue>
    </source>
</reference>